<sequence>MSGRASTASAQATPPPPVVFTAVDAFSYDPYACRFTVRGVVDGDPAASDRTFAYTCESTTNPNYELRRRLESCERLALLAMAKPGQHVFQVTPYVNYYFPACKLTRVNP</sequence>
<reference evidence="2" key="1">
    <citation type="journal article" date="2020" name="Appl. Environ. Microbiol.">
        <title>Diazotrophic Anaeromyxobacter Isolates from Soils.</title>
        <authorList>
            <person name="Masuda Y."/>
            <person name="Yamanaka H."/>
            <person name="Xu Z.X."/>
            <person name="Shiratori Y."/>
            <person name="Aono T."/>
            <person name="Amachi S."/>
            <person name="Senoo K."/>
            <person name="Itoh H."/>
        </authorList>
    </citation>
    <scope>NUCLEOTIDE SEQUENCE [LARGE SCALE GENOMIC DNA]</scope>
    <source>
        <strain evidence="2">R267</strain>
    </source>
</reference>
<evidence type="ECO:0000313" key="1">
    <source>
        <dbReference type="EMBL" id="GEJ57547.1"/>
    </source>
</evidence>
<evidence type="ECO:0000313" key="2">
    <source>
        <dbReference type="Proteomes" id="UP000503640"/>
    </source>
</evidence>
<dbReference type="EMBL" id="BJTG01000005">
    <property type="protein sequence ID" value="GEJ57547.1"/>
    <property type="molecule type" value="Genomic_DNA"/>
</dbReference>
<name>A0A7I9VNJ1_9BACT</name>
<protein>
    <submittedName>
        <fullName evidence="1">Uncharacterized protein</fullName>
    </submittedName>
</protein>
<proteinExistence type="predicted"/>
<dbReference type="Proteomes" id="UP000503640">
    <property type="component" value="Unassembled WGS sequence"/>
</dbReference>
<dbReference type="AlphaFoldDB" id="A0A7I9VNJ1"/>
<gene>
    <name evidence="1" type="ORF">AMYX_22880</name>
</gene>
<comment type="caution">
    <text evidence="1">The sequence shown here is derived from an EMBL/GenBank/DDBJ whole genome shotgun (WGS) entry which is preliminary data.</text>
</comment>
<organism evidence="1 2">
    <name type="scientific">Anaeromyxobacter diazotrophicus</name>
    <dbReference type="NCBI Taxonomy" id="2590199"/>
    <lineage>
        <taxon>Bacteria</taxon>
        <taxon>Pseudomonadati</taxon>
        <taxon>Myxococcota</taxon>
        <taxon>Myxococcia</taxon>
        <taxon>Myxococcales</taxon>
        <taxon>Cystobacterineae</taxon>
        <taxon>Anaeromyxobacteraceae</taxon>
        <taxon>Anaeromyxobacter</taxon>
    </lineage>
</organism>
<keyword evidence="2" id="KW-1185">Reference proteome</keyword>
<accession>A0A7I9VNJ1</accession>